<feature type="binding site" evidence="7">
    <location>
        <position position="63"/>
    </location>
    <ligand>
        <name>substrate</name>
    </ligand>
</feature>
<comment type="similarity">
    <text evidence="1 7">Belongs to the glutaminase family.</text>
</comment>
<feature type="binding site" evidence="7">
    <location>
        <position position="240"/>
    </location>
    <ligand>
        <name>substrate</name>
    </ligand>
</feature>
<feature type="binding site" evidence="7">
    <location>
        <position position="258"/>
    </location>
    <ligand>
        <name>substrate</name>
    </ligand>
</feature>
<organism evidence="9 10">
    <name type="scientific">Embleya hyalina</name>
    <dbReference type="NCBI Taxonomy" id="516124"/>
    <lineage>
        <taxon>Bacteria</taxon>
        <taxon>Bacillati</taxon>
        <taxon>Actinomycetota</taxon>
        <taxon>Actinomycetes</taxon>
        <taxon>Kitasatosporales</taxon>
        <taxon>Streptomycetaceae</taxon>
        <taxon>Embleya</taxon>
    </lineage>
</organism>
<dbReference type="EMBL" id="BIFH01000040">
    <property type="protein sequence ID" value="GCE00482.1"/>
    <property type="molecule type" value="Genomic_DNA"/>
</dbReference>
<dbReference type="Pfam" id="PF04960">
    <property type="entry name" value="Glutaminase"/>
    <property type="match status" value="1"/>
</dbReference>
<feature type="binding site" evidence="7">
    <location>
        <position position="157"/>
    </location>
    <ligand>
        <name>substrate</name>
    </ligand>
</feature>
<keyword evidence="10" id="KW-1185">Reference proteome</keyword>
<dbReference type="FunFam" id="3.40.710.10:FF:000005">
    <property type="entry name" value="Glutaminase"/>
    <property type="match status" value="1"/>
</dbReference>
<dbReference type="RefSeq" id="WP_371863117.1">
    <property type="nucleotide sequence ID" value="NZ_BIFH01000040.1"/>
</dbReference>
<dbReference type="NCBIfam" id="TIGR03814">
    <property type="entry name" value="Gln_ase"/>
    <property type="match status" value="1"/>
</dbReference>
<dbReference type="Gene3D" id="3.40.710.10">
    <property type="entry name" value="DD-peptidase/beta-lactamase superfamily"/>
    <property type="match status" value="1"/>
</dbReference>
<dbReference type="InterPro" id="IPR015868">
    <property type="entry name" value="Glutaminase"/>
</dbReference>
<evidence type="ECO:0000256" key="6">
    <source>
        <dbReference type="ARBA" id="ARBA00070405"/>
    </source>
</evidence>
<evidence type="ECO:0000256" key="7">
    <source>
        <dbReference type="HAMAP-Rule" id="MF_00313"/>
    </source>
</evidence>
<dbReference type="PROSITE" id="PS50801">
    <property type="entry name" value="STAS"/>
    <property type="match status" value="1"/>
</dbReference>
<evidence type="ECO:0000259" key="8">
    <source>
        <dbReference type="PROSITE" id="PS50801"/>
    </source>
</evidence>
<keyword evidence="7" id="KW-0007">Acetylation</keyword>
<reference evidence="9 10" key="1">
    <citation type="submission" date="2018-12" db="EMBL/GenBank/DDBJ databases">
        <title>Draft genome sequence of Embleya hyalina NBRC 13850T.</title>
        <authorList>
            <person name="Komaki H."/>
            <person name="Hosoyama A."/>
            <person name="Kimura A."/>
            <person name="Ichikawa N."/>
            <person name="Tamura T."/>
        </authorList>
    </citation>
    <scope>NUCLEOTIDE SEQUENCE [LARGE SCALE GENOMIC DNA]</scope>
    <source>
        <strain evidence="9 10">NBRC 13850</strain>
    </source>
</reference>
<dbReference type="PANTHER" id="PTHR12544:SF29">
    <property type="entry name" value="GLUTAMINASE"/>
    <property type="match status" value="1"/>
</dbReference>
<proteinExistence type="inferred from homology"/>
<gene>
    <name evidence="7 9" type="primary">glsA</name>
    <name evidence="9" type="ORF">EHYA_08207</name>
</gene>
<name>A0A401Z0X3_9ACTN</name>
<evidence type="ECO:0000313" key="10">
    <source>
        <dbReference type="Proteomes" id="UP000286931"/>
    </source>
</evidence>
<dbReference type="Gene3D" id="3.30.750.24">
    <property type="entry name" value="STAS domain"/>
    <property type="match status" value="1"/>
</dbReference>
<keyword evidence="4 7" id="KW-0378">Hydrolase</keyword>
<comment type="subunit">
    <text evidence="2 7">Homotetramer.</text>
</comment>
<dbReference type="GO" id="GO:0006537">
    <property type="term" value="P:glutamate biosynthetic process"/>
    <property type="evidence" value="ECO:0007669"/>
    <property type="project" value="TreeGrafter"/>
</dbReference>
<protein>
    <recommendedName>
        <fullName evidence="6 7">Glutaminase</fullName>
        <ecNumber evidence="3 7">3.5.1.2</ecNumber>
    </recommendedName>
</protein>
<evidence type="ECO:0000256" key="1">
    <source>
        <dbReference type="ARBA" id="ARBA00011076"/>
    </source>
</evidence>
<dbReference type="SUPFAM" id="SSF52091">
    <property type="entry name" value="SpoIIaa-like"/>
    <property type="match status" value="1"/>
</dbReference>
<dbReference type="SUPFAM" id="SSF56601">
    <property type="entry name" value="beta-lactamase/transpeptidase-like"/>
    <property type="match status" value="1"/>
</dbReference>
<dbReference type="InterPro" id="IPR002645">
    <property type="entry name" value="STAS_dom"/>
</dbReference>
<evidence type="ECO:0000256" key="4">
    <source>
        <dbReference type="ARBA" id="ARBA00022801"/>
    </source>
</evidence>
<dbReference type="AlphaFoldDB" id="A0A401Z0X3"/>
<sequence>MDPVTASLAELHDRLSSLADGEVADYIPQLASADPRTFGLALVSMSGNCYHAGDTDDLFSIQSVSKPFVYALAVSALGPTEVARRVGAEPSGEAFNAISLEPGTGRPANPMVNAGAIVTTSLVPAADARDRFERIRACLSAFAGRSLDVDEDVYRSEAATGDRNRALAYLMRGAGSLAGDVDETVRTYFRQCSIQVRVADLAVMAATLANGGVNPVTGDRVIEEPVAVRALAVMATCGMYDGAGEWLLRVGLPAKSGVSGGLIACSPARFGIAVHSPPLDRAGNPVRGVLALTELSERFALHLMHQPGRHIATVTEVTTTLDHPSYRARTPAQRAVLDREGHRVVVIRAQGALEFTETEHLLHALRQSAPSPPGWIVLDLDRVTRIALGSAAMLGAALADLVAAGHEIAIAAREPLLDPIGDGPAPWTAFAGREEAVAWGEDRLLATTSEPTG</sequence>
<dbReference type="PANTHER" id="PTHR12544">
    <property type="entry name" value="GLUTAMINASE"/>
    <property type="match status" value="1"/>
</dbReference>
<dbReference type="HAMAP" id="MF_00313">
    <property type="entry name" value="Glutaminase"/>
    <property type="match status" value="1"/>
</dbReference>
<feature type="binding site" evidence="7">
    <location>
        <position position="164"/>
    </location>
    <ligand>
        <name>substrate</name>
    </ligand>
</feature>
<feature type="binding site" evidence="7">
    <location>
        <position position="113"/>
    </location>
    <ligand>
        <name>substrate</name>
    </ligand>
</feature>
<evidence type="ECO:0000313" key="9">
    <source>
        <dbReference type="EMBL" id="GCE00482.1"/>
    </source>
</evidence>
<accession>A0A401Z0X3</accession>
<dbReference type="InterPro" id="IPR036513">
    <property type="entry name" value="STAS_dom_sf"/>
</dbReference>
<evidence type="ECO:0000256" key="5">
    <source>
        <dbReference type="ARBA" id="ARBA00049534"/>
    </source>
</evidence>
<comment type="catalytic activity">
    <reaction evidence="5 7">
        <text>L-glutamine + H2O = L-glutamate + NH4(+)</text>
        <dbReference type="Rhea" id="RHEA:15889"/>
        <dbReference type="ChEBI" id="CHEBI:15377"/>
        <dbReference type="ChEBI" id="CHEBI:28938"/>
        <dbReference type="ChEBI" id="CHEBI:29985"/>
        <dbReference type="ChEBI" id="CHEBI:58359"/>
        <dbReference type="EC" id="3.5.1.2"/>
    </reaction>
</comment>
<dbReference type="GO" id="GO:0004359">
    <property type="term" value="F:glutaminase activity"/>
    <property type="evidence" value="ECO:0007669"/>
    <property type="project" value="UniProtKB-UniRule"/>
</dbReference>
<dbReference type="EC" id="3.5.1.2" evidence="3 7"/>
<dbReference type="InterPro" id="IPR012338">
    <property type="entry name" value="Beta-lactam/transpept-like"/>
</dbReference>
<comment type="caution">
    <text evidence="9">The sequence shown here is derived from an EMBL/GenBank/DDBJ whole genome shotgun (WGS) entry which is preliminary data.</text>
</comment>
<feature type="binding site" evidence="7">
    <location>
        <position position="188"/>
    </location>
    <ligand>
        <name>substrate</name>
    </ligand>
</feature>
<dbReference type="Proteomes" id="UP000286931">
    <property type="component" value="Unassembled WGS sequence"/>
</dbReference>
<feature type="domain" description="STAS" evidence="8">
    <location>
        <begin position="344"/>
        <end position="415"/>
    </location>
</feature>
<evidence type="ECO:0000256" key="2">
    <source>
        <dbReference type="ARBA" id="ARBA00011881"/>
    </source>
</evidence>
<evidence type="ECO:0000256" key="3">
    <source>
        <dbReference type="ARBA" id="ARBA00012918"/>
    </source>
</evidence>
<dbReference type="GO" id="GO:0006543">
    <property type="term" value="P:L-glutamine catabolic process"/>
    <property type="evidence" value="ECO:0007669"/>
    <property type="project" value="TreeGrafter"/>
</dbReference>